<dbReference type="EMBL" id="KQ990506">
    <property type="protein sequence ID" value="KZV53428.1"/>
    <property type="molecule type" value="Genomic_DNA"/>
</dbReference>
<protein>
    <submittedName>
        <fullName evidence="2">Uncharacterized protein</fullName>
    </submittedName>
</protein>
<name>A0A2Z7D855_9LAMI</name>
<organism evidence="2 3">
    <name type="scientific">Dorcoceras hygrometricum</name>
    <dbReference type="NCBI Taxonomy" id="472368"/>
    <lineage>
        <taxon>Eukaryota</taxon>
        <taxon>Viridiplantae</taxon>
        <taxon>Streptophyta</taxon>
        <taxon>Embryophyta</taxon>
        <taxon>Tracheophyta</taxon>
        <taxon>Spermatophyta</taxon>
        <taxon>Magnoliopsida</taxon>
        <taxon>eudicotyledons</taxon>
        <taxon>Gunneridae</taxon>
        <taxon>Pentapetalae</taxon>
        <taxon>asterids</taxon>
        <taxon>lamiids</taxon>
        <taxon>Lamiales</taxon>
        <taxon>Gesneriaceae</taxon>
        <taxon>Didymocarpoideae</taxon>
        <taxon>Trichosporeae</taxon>
        <taxon>Loxocarpinae</taxon>
        <taxon>Dorcoceras</taxon>
    </lineage>
</organism>
<feature type="region of interest" description="Disordered" evidence="1">
    <location>
        <begin position="1"/>
        <end position="27"/>
    </location>
</feature>
<dbReference type="AlphaFoldDB" id="A0A2Z7D855"/>
<gene>
    <name evidence="2" type="ORF">F511_18305</name>
</gene>
<accession>A0A2Z7D855</accession>
<dbReference type="Proteomes" id="UP000250235">
    <property type="component" value="Unassembled WGS sequence"/>
</dbReference>
<sequence>MARRRNIPQKTEENRNIETLSPGPKNQGLTAAQITQLVVTTIEQVGKAQSLAICDERRLVQRPRRSEGDRRNPKSERFYDFYIDYDHTTSKFQNLDQELDRIVQSNLTFELYLRTTSSLENG</sequence>
<proteinExistence type="predicted"/>
<evidence type="ECO:0000313" key="3">
    <source>
        <dbReference type="Proteomes" id="UP000250235"/>
    </source>
</evidence>
<reference evidence="2 3" key="1">
    <citation type="journal article" date="2015" name="Proc. Natl. Acad. Sci. U.S.A.">
        <title>The resurrection genome of Boea hygrometrica: A blueprint for survival of dehydration.</title>
        <authorList>
            <person name="Xiao L."/>
            <person name="Yang G."/>
            <person name="Zhang L."/>
            <person name="Yang X."/>
            <person name="Zhao S."/>
            <person name="Ji Z."/>
            <person name="Zhou Q."/>
            <person name="Hu M."/>
            <person name="Wang Y."/>
            <person name="Chen M."/>
            <person name="Xu Y."/>
            <person name="Jin H."/>
            <person name="Xiao X."/>
            <person name="Hu G."/>
            <person name="Bao F."/>
            <person name="Hu Y."/>
            <person name="Wan P."/>
            <person name="Li L."/>
            <person name="Deng X."/>
            <person name="Kuang T."/>
            <person name="Xiang C."/>
            <person name="Zhu J.K."/>
            <person name="Oliver M.J."/>
            <person name="He Y."/>
        </authorList>
    </citation>
    <scope>NUCLEOTIDE SEQUENCE [LARGE SCALE GENOMIC DNA]</scope>
    <source>
        <strain evidence="3">cv. XS01</strain>
    </source>
</reference>
<evidence type="ECO:0000256" key="1">
    <source>
        <dbReference type="SAM" id="MobiDB-lite"/>
    </source>
</evidence>
<evidence type="ECO:0000313" key="2">
    <source>
        <dbReference type="EMBL" id="KZV53428.1"/>
    </source>
</evidence>
<keyword evidence="3" id="KW-1185">Reference proteome</keyword>